<proteinExistence type="predicted"/>
<gene>
    <name evidence="5" type="primary">LOC102803746</name>
</gene>
<organism evidence="4 5">
    <name type="scientific">Saccoglossus kowalevskii</name>
    <name type="common">Acorn worm</name>
    <dbReference type="NCBI Taxonomy" id="10224"/>
    <lineage>
        <taxon>Eukaryota</taxon>
        <taxon>Metazoa</taxon>
        <taxon>Hemichordata</taxon>
        <taxon>Enteropneusta</taxon>
        <taxon>Harrimaniidae</taxon>
        <taxon>Saccoglossus</taxon>
    </lineage>
</organism>
<evidence type="ECO:0000313" key="4">
    <source>
        <dbReference type="Proteomes" id="UP000694865"/>
    </source>
</evidence>
<dbReference type="Proteomes" id="UP000694865">
    <property type="component" value="Unplaced"/>
</dbReference>
<dbReference type="InterPro" id="IPR001846">
    <property type="entry name" value="VWF_type-D"/>
</dbReference>
<accession>A0ABM0MVP6</accession>
<keyword evidence="1" id="KW-1015">Disulfide bond</keyword>
<dbReference type="PANTHER" id="PTHR11339">
    <property type="entry name" value="EXTRACELLULAR MATRIX GLYCOPROTEIN RELATED"/>
    <property type="match status" value="1"/>
</dbReference>
<name>A0ABM0MVP6_SACKO</name>
<feature type="domain" description="VWFD" evidence="3">
    <location>
        <begin position="1"/>
        <end position="123"/>
    </location>
</feature>
<evidence type="ECO:0000313" key="5">
    <source>
        <dbReference type="RefSeq" id="XP_006824087.1"/>
    </source>
</evidence>
<keyword evidence="2" id="KW-0325">Glycoprotein</keyword>
<sequence>MVALDIYIDGKSVVRVNADNSIQINGKTMIGNHAAIQKNGGTVKHNGSKISIDLVKPAVSVNWDRHSHAIAIGFEDSEMIGKVCGLLGNADGNPHNDFVMADGKRTSDSSDFGNSWMIPGSCPTL</sequence>
<evidence type="ECO:0000256" key="2">
    <source>
        <dbReference type="ARBA" id="ARBA00023180"/>
    </source>
</evidence>
<evidence type="ECO:0000259" key="3">
    <source>
        <dbReference type="PROSITE" id="PS51233"/>
    </source>
</evidence>
<dbReference type="Pfam" id="PF00094">
    <property type="entry name" value="VWD"/>
    <property type="match status" value="1"/>
</dbReference>
<reference evidence="5" key="1">
    <citation type="submission" date="2025-08" db="UniProtKB">
        <authorList>
            <consortium name="RefSeq"/>
        </authorList>
    </citation>
    <scope>IDENTIFICATION</scope>
    <source>
        <tissue evidence="5">Testes</tissue>
    </source>
</reference>
<evidence type="ECO:0000256" key="1">
    <source>
        <dbReference type="ARBA" id="ARBA00023157"/>
    </source>
</evidence>
<dbReference type="PROSITE" id="PS51233">
    <property type="entry name" value="VWFD"/>
    <property type="match status" value="1"/>
</dbReference>
<protein>
    <submittedName>
        <fullName evidence="5">von Willebrand factor-like</fullName>
    </submittedName>
</protein>
<keyword evidence="4" id="KW-1185">Reference proteome</keyword>
<dbReference type="RefSeq" id="XP_006824087.1">
    <property type="nucleotide sequence ID" value="XM_006824024.1"/>
</dbReference>
<dbReference type="GeneID" id="102803746"/>
<dbReference type="InterPro" id="IPR050780">
    <property type="entry name" value="Mucin_vWF_Thrombospondin_sf"/>
</dbReference>